<dbReference type="RefSeq" id="WP_125567552.1">
    <property type="nucleotide sequence ID" value="NZ_AP019307.1"/>
</dbReference>
<evidence type="ECO:0000313" key="3">
    <source>
        <dbReference type="Proteomes" id="UP000271573"/>
    </source>
</evidence>
<dbReference type="InterPro" id="IPR029787">
    <property type="entry name" value="Nucleotide_cyclase"/>
</dbReference>
<dbReference type="Gene3D" id="3.30.450.40">
    <property type="match status" value="1"/>
</dbReference>
<dbReference type="PROSITE" id="PS50887">
    <property type="entry name" value="GGDEF"/>
    <property type="match status" value="1"/>
</dbReference>
<name>A0A3G9ID07_9ACTN</name>
<dbReference type="OrthoDB" id="23692at2"/>
<dbReference type="NCBIfam" id="TIGR00254">
    <property type="entry name" value="GGDEF"/>
    <property type="match status" value="1"/>
</dbReference>
<dbReference type="InterPro" id="IPR000160">
    <property type="entry name" value="GGDEF_dom"/>
</dbReference>
<dbReference type="SUPFAM" id="SSF55073">
    <property type="entry name" value="Nucleotide cyclase"/>
    <property type="match status" value="1"/>
</dbReference>
<reference evidence="2 3" key="1">
    <citation type="submission" date="2018-11" db="EMBL/GenBank/DDBJ databases">
        <title>Complete genome sequence of Nocardioides baekrokdamisoli strain KCTC 39748.</title>
        <authorList>
            <person name="Kang S.W."/>
            <person name="Lee K.C."/>
            <person name="Kim K.K."/>
            <person name="Kim J.S."/>
            <person name="Kim D.S."/>
            <person name="Ko S.H."/>
            <person name="Yang S.H."/>
            <person name="Shin Y.K."/>
            <person name="Lee J.S."/>
        </authorList>
    </citation>
    <scope>NUCLEOTIDE SEQUENCE [LARGE SCALE GENOMIC DNA]</scope>
    <source>
        <strain evidence="2 3">KCTC 39748</strain>
    </source>
</reference>
<dbReference type="PANTHER" id="PTHR45138:SF9">
    <property type="entry name" value="DIGUANYLATE CYCLASE DGCM-RELATED"/>
    <property type="match status" value="1"/>
</dbReference>
<dbReference type="KEGG" id="nbe:Back2_11370"/>
<dbReference type="GO" id="GO:0052621">
    <property type="term" value="F:diguanylate cyclase activity"/>
    <property type="evidence" value="ECO:0007669"/>
    <property type="project" value="TreeGrafter"/>
</dbReference>
<dbReference type="InterPro" id="IPR029016">
    <property type="entry name" value="GAF-like_dom_sf"/>
</dbReference>
<evidence type="ECO:0000259" key="1">
    <source>
        <dbReference type="PROSITE" id="PS50887"/>
    </source>
</evidence>
<sequence length="325" mass="34802">MTRLDDDHGIAGLLTAIQELSLATTLAQVQQIVRAGVRSLADCDGATFVLRDGDLCYYADEDAISPLWKGMRFPLEACISGWAMLNKEQAVIPDIYVDPRIPHDAYRPTFVRSLVMMPIRTLAPIGALGAYWAENHEATEAEISLLRALAEATSLALEKVSVHDELQREVQLAKDAFLLSQTDELTGLLNRRGFAAEVTARFEDAPSGGAVAFVDVNGLKTVNDSLGHPEGDLLIQHVAFTVRGAVRPGDVVGRLGGDEFAVFAVGTDAHALRDRLTAALGDSASVGVEPLSSVTGLADALLAADADMYLAKRALRAVRGDRAVR</sequence>
<protein>
    <recommendedName>
        <fullName evidence="1">GGDEF domain-containing protein</fullName>
    </recommendedName>
</protein>
<keyword evidence="3" id="KW-1185">Reference proteome</keyword>
<accession>A0A3G9ID07</accession>
<dbReference type="SMART" id="SM00065">
    <property type="entry name" value="GAF"/>
    <property type="match status" value="1"/>
</dbReference>
<gene>
    <name evidence="2" type="ORF">Back2_11370</name>
</gene>
<dbReference type="SMART" id="SM00267">
    <property type="entry name" value="GGDEF"/>
    <property type="match status" value="1"/>
</dbReference>
<dbReference type="Pfam" id="PF00990">
    <property type="entry name" value="GGDEF"/>
    <property type="match status" value="1"/>
</dbReference>
<evidence type="ECO:0000313" key="2">
    <source>
        <dbReference type="EMBL" id="BBH16850.1"/>
    </source>
</evidence>
<dbReference type="Proteomes" id="UP000271573">
    <property type="component" value="Chromosome"/>
</dbReference>
<dbReference type="PANTHER" id="PTHR45138">
    <property type="entry name" value="REGULATORY COMPONENTS OF SENSORY TRANSDUCTION SYSTEM"/>
    <property type="match status" value="1"/>
</dbReference>
<dbReference type="InterPro" id="IPR050469">
    <property type="entry name" value="Diguanylate_Cyclase"/>
</dbReference>
<organism evidence="2 3">
    <name type="scientific">Nocardioides baekrokdamisoli</name>
    <dbReference type="NCBI Taxonomy" id="1804624"/>
    <lineage>
        <taxon>Bacteria</taxon>
        <taxon>Bacillati</taxon>
        <taxon>Actinomycetota</taxon>
        <taxon>Actinomycetes</taxon>
        <taxon>Propionibacteriales</taxon>
        <taxon>Nocardioidaceae</taxon>
        <taxon>Nocardioides</taxon>
    </lineage>
</organism>
<dbReference type="InterPro" id="IPR003018">
    <property type="entry name" value="GAF"/>
</dbReference>
<proteinExistence type="predicted"/>
<dbReference type="EMBL" id="AP019307">
    <property type="protein sequence ID" value="BBH16850.1"/>
    <property type="molecule type" value="Genomic_DNA"/>
</dbReference>
<dbReference type="CDD" id="cd01949">
    <property type="entry name" value="GGDEF"/>
    <property type="match status" value="1"/>
</dbReference>
<dbReference type="Gene3D" id="3.30.70.270">
    <property type="match status" value="1"/>
</dbReference>
<feature type="domain" description="GGDEF" evidence="1">
    <location>
        <begin position="207"/>
        <end position="325"/>
    </location>
</feature>
<dbReference type="SUPFAM" id="SSF55781">
    <property type="entry name" value="GAF domain-like"/>
    <property type="match status" value="1"/>
</dbReference>
<dbReference type="Pfam" id="PF13185">
    <property type="entry name" value="GAF_2"/>
    <property type="match status" value="1"/>
</dbReference>
<dbReference type="InterPro" id="IPR043128">
    <property type="entry name" value="Rev_trsase/Diguanyl_cyclase"/>
</dbReference>
<dbReference type="AlphaFoldDB" id="A0A3G9ID07"/>